<evidence type="ECO:0000313" key="2">
    <source>
        <dbReference type="Proteomes" id="UP001057427"/>
    </source>
</evidence>
<sequence>MTAHPLTAAIDQTVLVSAANACRRHYEALAEKEDMEQLQKIAAQPRGWLDKRPKGLKRAEAAVGSLGGYWPAGYKSRRWAERAGEIERAASAAQITDIRLAEGDIRLLRRWLGEVETAGE</sequence>
<evidence type="ECO:0000313" key="1">
    <source>
        <dbReference type="EMBL" id="UTC29706.1"/>
    </source>
</evidence>
<accession>A0A9E7ST83</accession>
<protein>
    <submittedName>
        <fullName evidence="1">Uncharacterized protein</fullName>
    </submittedName>
</protein>
<gene>
    <name evidence="1" type="ORF">BAJUN_00760</name>
</gene>
<keyword evidence="2" id="KW-1185">Reference proteome</keyword>
<organism evidence="1 2">
    <name type="scientific">Brevundimonas phage vB_BgoS-Bajun</name>
    <dbReference type="NCBI Taxonomy" id="2948594"/>
    <lineage>
        <taxon>Viruses</taxon>
        <taxon>Duplodnaviria</taxon>
        <taxon>Heunggongvirae</taxon>
        <taxon>Uroviricota</taxon>
        <taxon>Caudoviricetes</taxon>
        <taxon>Dolichocephalovirinae</taxon>
    </lineage>
</organism>
<dbReference type="Proteomes" id="UP001057427">
    <property type="component" value="Segment"/>
</dbReference>
<proteinExistence type="predicted"/>
<reference evidence="1" key="1">
    <citation type="submission" date="2022-05" db="EMBL/GenBank/DDBJ databases">
        <authorList>
            <person name="Friedrich I."/>
            <person name="Poehlein A."/>
            <person name="Schneider D."/>
            <person name="Hertel R."/>
            <person name="Daniel R."/>
        </authorList>
    </citation>
    <scope>NUCLEOTIDE SEQUENCE</scope>
</reference>
<dbReference type="EMBL" id="ON529858">
    <property type="protein sequence ID" value="UTC29706.1"/>
    <property type="molecule type" value="Genomic_DNA"/>
</dbReference>
<name>A0A9E7ST83_9CAUD</name>